<dbReference type="PANTHER" id="PTHR35871:SF1">
    <property type="entry name" value="CXC1-LIKE CYSTEINE CLUSTER ASSOCIATED WITH KDZ TRANSPOSASES DOMAIN-CONTAINING PROTEIN"/>
    <property type="match status" value="1"/>
</dbReference>
<reference evidence="2 3" key="1">
    <citation type="journal article" date="2016" name="Mol. Biol. Evol.">
        <title>Comparative Genomics of Early-Diverging Mushroom-Forming Fungi Provides Insights into the Origins of Lignocellulose Decay Capabilities.</title>
        <authorList>
            <person name="Nagy L.G."/>
            <person name="Riley R."/>
            <person name="Tritt A."/>
            <person name="Adam C."/>
            <person name="Daum C."/>
            <person name="Floudas D."/>
            <person name="Sun H."/>
            <person name="Yadav J.S."/>
            <person name="Pangilinan J."/>
            <person name="Larsson K.H."/>
            <person name="Matsuura K."/>
            <person name="Barry K."/>
            <person name="Labutti K."/>
            <person name="Kuo R."/>
            <person name="Ohm R.A."/>
            <person name="Bhattacharya S.S."/>
            <person name="Shirouzu T."/>
            <person name="Yoshinaga Y."/>
            <person name="Martin F.M."/>
            <person name="Grigoriev I.V."/>
            <person name="Hibbett D.S."/>
        </authorList>
    </citation>
    <scope>NUCLEOTIDE SEQUENCE [LARGE SCALE GENOMIC DNA]</scope>
    <source>
        <strain evidence="2 3">CBS 109695</strain>
    </source>
</reference>
<sequence length="648" mass="73688">EDIEQAEIVLARELFEEEELEQPRTIKEIVAACLKDVKKVKTGRSLKMVTQLTAVVEYVNLREHYQAHGRSKRPHLTSSIAITRRMGKGVYFARQIRHNTIYLLRHQRLPPSRASSKHGQYTLLDNETVRQGVRRYLAAQALGSITPFLFCKHINDIILPAIDLCGKSATICERTALTWLKKLGYTCCDVKKGLYHDGHERPDVVDARTKFLEKMSIYERLMTQYDDETLQPIPPVLAPGEKEHMLLPQDETSFHTNDKPRNAWLKDGQQPLKSKGNGRGNHISDIICEATETGRLVLNAEQIAEQMALPEAERLRAFDARKIIYPGKNFDTWWDLEQLRVQMIDAVDIFEYLQPGKVGVWMFDCSSAHEGLAHDALNVNNMNIGPGGAQKHLCNTIIPLNNPPPLPGKEDTRGREQTMDYPLDHPDPKLRGAAKGMKAVLQERESVWDELTKRTNRVVGKCKSCSTSQIKKDAQRRVAAAEASGQEDSLTDAQVAKAEIGDSTSSVPQNDWCCMHRVLSLQEDFVHEKPLLQHYLEGRGHVCIFLPKFHCELNPIEMLWGYGKFCYGAASDGKFSTAKRLVPECLDMCSNLTIRRFFRKTWRYMDAYRKGLNPEQTVFAMQTFKSHRRVGLPADILRLMRLAKGQAT</sequence>
<feature type="region of interest" description="Disordered" evidence="1">
    <location>
        <begin position="252"/>
        <end position="278"/>
    </location>
</feature>
<protein>
    <recommendedName>
        <fullName evidence="4">DDE-1 domain-containing protein</fullName>
    </recommendedName>
</protein>
<evidence type="ECO:0000313" key="2">
    <source>
        <dbReference type="EMBL" id="KZP13400.1"/>
    </source>
</evidence>
<feature type="compositionally biased region" description="Basic and acidic residues" evidence="1">
    <location>
        <begin position="252"/>
        <end position="261"/>
    </location>
</feature>
<dbReference type="OrthoDB" id="2449121at2759"/>
<organism evidence="2 3">
    <name type="scientific">Athelia psychrophila</name>
    <dbReference type="NCBI Taxonomy" id="1759441"/>
    <lineage>
        <taxon>Eukaryota</taxon>
        <taxon>Fungi</taxon>
        <taxon>Dikarya</taxon>
        <taxon>Basidiomycota</taxon>
        <taxon>Agaricomycotina</taxon>
        <taxon>Agaricomycetes</taxon>
        <taxon>Agaricomycetidae</taxon>
        <taxon>Atheliales</taxon>
        <taxon>Atheliaceae</taxon>
        <taxon>Athelia</taxon>
    </lineage>
</organism>
<feature type="non-terminal residue" evidence="2">
    <location>
        <position position="1"/>
    </location>
</feature>
<dbReference type="EMBL" id="KV417633">
    <property type="protein sequence ID" value="KZP13400.1"/>
    <property type="molecule type" value="Genomic_DNA"/>
</dbReference>
<dbReference type="Proteomes" id="UP000076532">
    <property type="component" value="Unassembled WGS sequence"/>
</dbReference>
<dbReference type="GO" id="GO:0003676">
    <property type="term" value="F:nucleic acid binding"/>
    <property type="evidence" value="ECO:0007669"/>
    <property type="project" value="InterPro"/>
</dbReference>
<keyword evidence="3" id="KW-1185">Reference proteome</keyword>
<evidence type="ECO:0000256" key="1">
    <source>
        <dbReference type="SAM" id="MobiDB-lite"/>
    </source>
</evidence>
<dbReference type="InterPro" id="IPR036397">
    <property type="entry name" value="RNaseH_sf"/>
</dbReference>
<evidence type="ECO:0008006" key="4">
    <source>
        <dbReference type="Google" id="ProtNLM"/>
    </source>
</evidence>
<dbReference type="Gene3D" id="3.30.420.10">
    <property type="entry name" value="Ribonuclease H-like superfamily/Ribonuclease H"/>
    <property type="match status" value="1"/>
</dbReference>
<accession>A0A166C8N2</accession>
<proteinExistence type="predicted"/>
<gene>
    <name evidence="2" type="ORF">FIBSPDRAFT_982957</name>
</gene>
<name>A0A166C8N2_9AGAM</name>
<evidence type="ECO:0000313" key="3">
    <source>
        <dbReference type="Proteomes" id="UP000076532"/>
    </source>
</evidence>
<dbReference type="PANTHER" id="PTHR35871">
    <property type="entry name" value="EXPRESSED PROTEIN"/>
    <property type="match status" value="1"/>
</dbReference>
<dbReference type="AlphaFoldDB" id="A0A166C8N2"/>